<evidence type="ECO:0000313" key="1">
    <source>
        <dbReference type="EMBL" id="ORA05890.1"/>
    </source>
</evidence>
<dbReference type="EMBL" id="MVHJ01000004">
    <property type="protein sequence ID" value="ORA05890.1"/>
    <property type="molecule type" value="Genomic_DNA"/>
</dbReference>
<dbReference type="AlphaFoldDB" id="A0A1W9Z1H8"/>
<keyword evidence="2" id="KW-1185">Reference proteome</keyword>
<sequence>MTSPERVFWRSPTCTVWVSHGADGILRFSGYDRAHLDGYQYTISVQPFSFPALRRALGVDAGADLVDAVCGAVEQIMAVGERSWLQAHGIPADLQTW</sequence>
<protein>
    <submittedName>
        <fullName evidence="1">Uncharacterized protein</fullName>
    </submittedName>
</protein>
<dbReference type="OrthoDB" id="4628349at2"/>
<accession>A0A1W9Z1H8</accession>
<proteinExistence type="predicted"/>
<organism evidence="1 2">
    <name type="scientific">Mycolicibacterium bacteremicum</name>
    <name type="common">Mycobacterium bacteremicum</name>
    <dbReference type="NCBI Taxonomy" id="564198"/>
    <lineage>
        <taxon>Bacteria</taxon>
        <taxon>Bacillati</taxon>
        <taxon>Actinomycetota</taxon>
        <taxon>Actinomycetes</taxon>
        <taxon>Mycobacteriales</taxon>
        <taxon>Mycobacteriaceae</taxon>
        <taxon>Mycolicibacterium</taxon>
    </lineage>
</organism>
<reference evidence="1 2" key="1">
    <citation type="submission" date="2017-02" db="EMBL/GenBank/DDBJ databases">
        <title>The new phylogeny of genus Mycobacterium.</title>
        <authorList>
            <person name="Tortoli E."/>
            <person name="Trovato A."/>
            <person name="Cirillo D.M."/>
        </authorList>
    </citation>
    <scope>NUCLEOTIDE SEQUENCE [LARGE SCALE GENOMIC DNA]</scope>
    <source>
        <strain evidence="1 2">DSM 45578</strain>
    </source>
</reference>
<dbReference type="Proteomes" id="UP000192366">
    <property type="component" value="Unassembled WGS sequence"/>
</dbReference>
<evidence type="ECO:0000313" key="2">
    <source>
        <dbReference type="Proteomes" id="UP000192366"/>
    </source>
</evidence>
<gene>
    <name evidence="1" type="ORF">BST17_05920</name>
</gene>
<comment type="caution">
    <text evidence="1">The sequence shown here is derived from an EMBL/GenBank/DDBJ whole genome shotgun (WGS) entry which is preliminary data.</text>
</comment>
<name>A0A1W9Z1H8_MYCBA</name>
<dbReference type="RefSeq" id="WP_083056140.1">
    <property type="nucleotide sequence ID" value="NZ_JACKVM010000008.1"/>
</dbReference>
<dbReference type="STRING" id="564198.BST17_05920"/>